<organism evidence="3 4">
    <name type="scientific">Comamonas aquatica</name>
    <dbReference type="NCBI Taxonomy" id="225991"/>
    <lineage>
        <taxon>Bacteria</taxon>
        <taxon>Pseudomonadati</taxon>
        <taxon>Pseudomonadota</taxon>
        <taxon>Betaproteobacteria</taxon>
        <taxon>Burkholderiales</taxon>
        <taxon>Comamonadaceae</taxon>
        <taxon>Comamonas</taxon>
    </lineage>
</organism>
<gene>
    <name evidence="3" type="ORF">GHA_02487</name>
</gene>
<dbReference type="AlphaFoldDB" id="A0AA35D8E7"/>
<accession>A0AA35D8E7</accession>
<dbReference type="EMBL" id="CAHPSC010000036">
    <property type="protein sequence ID" value="CAB5697663.1"/>
    <property type="molecule type" value="Genomic_DNA"/>
</dbReference>
<comment type="caution">
    <text evidence="3">The sequence shown here is derived from an EMBL/GenBank/DDBJ whole genome shotgun (WGS) entry which is preliminary data.</text>
</comment>
<name>A0AA35D8E7_9BURK</name>
<dbReference type="RefSeq" id="WP_234688356.1">
    <property type="nucleotide sequence ID" value="NZ_CAHPSC010000036.1"/>
</dbReference>
<evidence type="ECO:0000313" key="3">
    <source>
        <dbReference type="EMBL" id="CAB5697663.1"/>
    </source>
</evidence>
<dbReference type="Pfam" id="PF09686">
    <property type="entry name" value="Plasmid_RAQPRD"/>
    <property type="match status" value="1"/>
</dbReference>
<protein>
    <submittedName>
        <fullName evidence="3">Integrative conjugative element protein, RAQPRD family</fullName>
    </submittedName>
</protein>
<evidence type="ECO:0000256" key="1">
    <source>
        <dbReference type="SAM" id="MobiDB-lite"/>
    </source>
</evidence>
<proteinExistence type="predicted"/>
<feature type="signal peptide" evidence="2">
    <location>
        <begin position="1"/>
        <end position="29"/>
    </location>
</feature>
<dbReference type="Proteomes" id="UP000834458">
    <property type="component" value="Unassembled WGS sequence"/>
</dbReference>
<keyword evidence="2" id="KW-0732">Signal</keyword>
<sequence>MRTQPSPLSRPWVALLAAVILATTASAWADVTDDELEREKLARIAHELDSVKALVSDAERTAPTGQRVKFRYDWLLRDLELLRQGVASHADAPRQPRPVVPLRGDYRQ</sequence>
<feature type="region of interest" description="Disordered" evidence="1">
    <location>
        <begin position="87"/>
        <end position="108"/>
    </location>
</feature>
<feature type="chain" id="PRO_5041385819" evidence="2">
    <location>
        <begin position="30"/>
        <end position="108"/>
    </location>
</feature>
<dbReference type="InterPro" id="IPR019110">
    <property type="entry name" value="Uncharacterised_RAQPRD"/>
</dbReference>
<reference evidence="3" key="1">
    <citation type="submission" date="2020-05" db="EMBL/GenBank/DDBJ databases">
        <authorList>
            <person name="Delgado-Blas J."/>
        </authorList>
    </citation>
    <scope>NUCLEOTIDE SEQUENCE</scope>
    <source>
        <strain evidence="3">BB1454</strain>
    </source>
</reference>
<evidence type="ECO:0000313" key="4">
    <source>
        <dbReference type="Proteomes" id="UP000834458"/>
    </source>
</evidence>
<evidence type="ECO:0000256" key="2">
    <source>
        <dbReference type="SAM" id="SignalP"/>
    </source>
</evidence>